<dbReference type="PANTHER" id="PTHR33154">
    <property type="entry name" value="TRANSCRIPTIONAL REGULATOR, ARSR FAMILY"/>
    <property type="match status" value="1"/>
</dbReference>
<evidence type="ECO:0000259" key="4">
    <source>
        <dbReference type="SMART" id="SM00418"/>
    </source>
</evidence>
<evidence type="ECO:0000256" key="1">
    <source>
        <dbReference type="ARBA" id="ARBA00023015"/>
    </source>
</evidence>
<reference evidence="7" key="3">
    <citation type="submission" date="2016-08" db="EMBL/GenBank/DDBJ databases">
        <title>Sequencing, assembly and comparative genomics of S. aureofaciens ATCC 10762.</title>
        <authorList>
            <person name="Gradnigo J.S."/>
            <person name="Johnson N."/>
            <person name="Somerville G.A."/>
        </authorList>
    </citation>
    <scope>NUCLEOTIDE SEQUENCE [LARGE SCALE GENOMIC DNA]</scope>
    <source>
        <strain evidence="7">ATCC 10762 / DSM 40127 / CCM 3239 / JCM 4008 / LMG 5968 / NBRC 12843 / NCIMB 8234 / A-377</strain>
    </source>
</reference>
<name>A0A1E7MXC5_KITAU</name>
<comment type="caution">
    <text evidence="6">The sequence shown here is derived from an EMBL/GenBank/DDBJ whole genome shotgun (WGS) entry which is preliminary data.</text>
</comment>
<dbReference type="GO" id="GO:0003677">
    <property type="term" value="F:DNA binding"/>
    <property type="evidence" value="ECO:0007669"/>
    <property type="project" value="UniProtKB-KW"/>
</dbReference>
<evidence type="ECO:0000256" key="2">
    <source>
        <dbReference type="ARBA" id="ARBA00023125"/>
    </source>
</evidence>
<evidence type="ECO:0000313" key="7">
    <source>
        <dbReference type="Proteomes" id="UP000037395"/>
    </source>
</evidence>
<dbReference type="KEGG" id="kau:B6264_23520"/>
<dbReference type="EMBL" id="BMUB01000001">
    <property type="protein sequence ID" value="GGU55768.1"/>
    <property type="molecule type" value="Genomic_DNA"/>
</dbReference>
<accession>A0A1E7MXC5</accession>
<dbReference type="SUPFAM" id="SSF46785">
    <property type="entry name" value="Winged helix' DNA-binding domain"/>
    <property type="match status" value="1"/>
</dbReference>
<sequence>MDDTTGRTPGTTDDPRGAREIQDSRVLAALTHPLRRRLIDVLKVDGPATVGKLAERTEQAVGNVSHHLKVLAESGLIEEAPGLARDRRERWWRLADRELSWTRAHFDGDPVTEAVADAAGSILLERQVELVREWAVRRGGYGPDWRDGTSVATQAWLRLTPEEARELAADLHEVIQKWAHRPVPEDGQDRETVLAFAHSVPAKP</sequence>
<protein>
    <submittedName>
        <fullName evidence="6">Transcriptional regulator</fullName>
    </submittedName>
</protein>
<dbReference type="Proteomes" id="UP000037395">
    <property type="component" value="Unassembled WGS sequence"/>
</dbReference>
<feature type="domain" description="HTH arsR-type" evidence="4">
    <location>
        <begin position="25"/>
        <end position="173"/>
    </location>
</feature>
<reference evidence="6" key="4">
    <citation type="submission" date="2016-08" db="EMBL/GenBank/DDBJ databases">
        <title>Sequencing, Assembly and Comparative Genomics of S. aureofaciens ATCC 10762.</title>
        <authorList>
            <person name="Gradnigo J.S."/>
            <person name="Johnson N."/>
            <person name="Somerville G.A."/>
        </authorList>
    </citation>
    <scope>NUCLEOTIDE SEQUENCE [LARGE SCALE GENOMIC DNA]</scope>
    <source>
        <strain evidence="6">ATCC 10762</strain>
    </source>
</reference>
<accession>A0A8H9HCA0</accession>
<dbReference type="CDD" id="cd00090">
    <property type="entry name" value="HTH_ARSR"/>
    <property type="match status" value="1"/>
</dbReference>
<dbReference type="RefSeq" id="WP_046387063.1">
    <property type="nucleotide sequence ID" value="NZ_BMUB01000001.1"/>
</dbReference>
<evidence type="ECO:0000313" key="8">
    <source>
        <dbReference type="Proteomes" id="UP000610124"/>
    </source>
</evidence>
<dbReference type="SMART" id="SM00418">
    <property type="entry name" value="HTH_ARSR"/>
    <property type="match status" value="1"/>
</dbReference>
<keyword evidence="2" id="KW-0238">DNA-binding</keyword>
<organism evidence="6 7">
    <name type="scientific">Kitasatospora aureofaciens</name>
    <name type="common">Streptomyces aureofaciens</name>
    <dbReference type="NCBI Taxonomy" id="1894"/>
    <lineage>
        <taxon>Bacteria</taxon>
        <taxon>Bacillati</taxon>
        <taxon>Actinomycetota</taxon>
        <taxon>Actinomycetes</taxon>
        <taxon>Kitasatosporales</taxon>
        <taxon>Streptomycetaceae</taxon>
        <taxon>Kitasatospora</taxon>
    </lineage>
</organism>
<reference evidence="6 7" key="2">
    <citation type="submission" date="2014-07" db="EMBL/GenBank/DDBJ databases">
        <authorList>
            <person name="Zhang J.E."/>
            <person name="Yang H."/>
            <person name="Guo J."/>
            <person name="Deng Z."/>
            <person name="Luo H."/>
            <person name="Luo M."/>
            <person name="Zhao B."/>
        </authorList>
    </citation>
    <scope>NUCLEOTIDE SEQUENCE [LARGE SCALE GENOMIC DNA]</scope>
    <source>
        <strain evidence="6">ATCC 10762</strain>
        <strain evidence="7">ATCC 10762 / DSM 40127 / CCM 3239 / JCM 4008 / LMG 5968 / NBRC 12843 / NCIMB 8234 / A-377</strain>
    </source>
</reference>
<dbReference type="EMBL" id="JPRF03000076">
    <property type="protein sequence ID" value="OEV33069.1"/>
    <property type="molecule type" value="Genomic_DNA"/>
</dbReference>
<evidence type="ECO:0000256" key="3">
    <source>
        <dbReference type="ARBA" id="ARBA00023163"/>
    </source>
</evidence>
<reference evidence="5 8" key="1">
    <citation type="journal article" date="2014" name="Int. J. Syst. Evol. Microbiol.">
        <title>Complete genome sequence of Corynebacterium casei LMG S-19264T (=DSM 44701T), isolated from a smear-ripened cheese.</title>
        <authorList>
            <consortium name="US DOE Joint Genome Institute (JGI-PGF)"/>
            <person name="Walter F."/>
            <person name="Albersmeier A."/>
            <person name="Kalinowski J."/>
            <person name="Ruckert C."/>
        </authorList>
    </citation>
    <scope>NUCLEOTIDE SEQUENCE [LARGE SCALE GENOMIC DNA]</scope>
    <source>
        <strain evidence="5 8">JCM 4434</strain>
    </source>
</reference>
<reference evidence="5" key="5">
    <citation type="submission" date="2020-09" db="EMBL/GenBank/DDBJ databases">
        <authorList>
            <person name="Sun Q."/>
            <person name="Ohkuma M."/>
        </authorList>
    </citation>
    <scope>NUCLEOTIDE SEQUENCE</scope>
    <source>
        <strain evidence="5">JCM 4434</strain>
    </source>
</reference>
<keyword evidence="7" id="KW-1185">Reference proteome</keyword>
<dbReference type="InterPro" id="IPR051081">
    <property type="entry name" value="HTH_MetalResp_TranReg"/>
</dbReference>
<evidence type="ECO:0000313" key="5">
    <source>
        <dbReference type="EMBL" id="GGU55768.1"/>
    </source>
</evidence>
<dbReference type="OrthoDB" id="7945987at2"/>
<dbReference type="GO" id="GO:0003700">
    <property type="term" value="F:DNA-binding transcription factor activity"/>
    <property type="evidence" value="ECO:0007669"/>
    <property type="project" value="InterPro"/>
</dbReference>
<dbReference type="InterPro" id="IPR001845">
    <property type="entry name" value="HTH_ArsR_DNA-bd_dom"/>
</dbReference>
<evidence type="ECO:0000313" key="6">
    <source>
        <dbReference type="EMBL" id="OEV33069.1"/>
    </source>
</evidence>
<dbReference type="GeneID" id="97483450"/>
<keyword evidence="3" id="KW-0804">Transcription</keyword>
<keyword evidence="1" id="KW-0805">Transcription regulation</keyword>
<dbReference type="Gene3D" id="1.10.10.10">
    <property type="entry name" value="Winged helix-like DNA-binding domain superfamily/Winged helix DNA-binding domain"/>
    <property type="match status" value="1"/>
</dbReference>
<dbReference type="Pfam" id="PF12840">
    <property type="entry name" value="HTH_20"/>
    <property type="match status" value="1"/>
</dbReference>
<dbReference type="InterPro" id="IPR036388">
    <property type="entry name" value="WH-like_DNA-bd_sf"/>
</dbReference>
<dbReference type="PANTHER" id="PTHR33154:SF15">
    <property type="entry name" value="REGULATORY PROTEIN ARSR"/>
    <property type="match status" value="1"/>
</dbReference>
<dbReference type="InterPro" id="IPR036390">
    <property type="entry name" value="WH_DNA-bd_sf"/>
</dbReference>
<dbReference type="Proteomes" id="UP000610124">
    <property type="component" value="Unassembled WGS sequence"/>
</dbReference>
<gene>
    <name evidence="5" type="ORF">GCM10010502_02530</name>
    <name evidence="6" type="ORF">HS99_0014490</name>
</gene>
<dbReference type="AlphaFoldDB" id="A0A1E7MXC5"/>
<proteinExistence type="predicted"/>
<dbReference type="InterPro" id="IPR011991">
    <property type="entry name" value="ArsR-like_HTH"/>
</dbReference>